<accession>A0ACD5TWL1</accession>
<evidence type="ECO:0000313" key="1">
    <source>
        <dbReference type="EnsemblPlants" id="AVESA.00010b.r2.1DG0140660.3.CDS.1"/>
    </source>
</evidence>
<organism evidence="1 2">
    <name type="scientific">Avena sativa</name>
    <name type="common">Oat</name>
    <dbReference type="NCBI Taxonomy" id="4498"/>
    <lineage>
        <taxon>Eukaryota</taxon>
        <taxon>Viridiplantae</taxon>
        <taxon>Streptophyta</taxon>
        <taxon>Embryophyta</taxon>
        <taxon>Tracheophyta</taxon>
        <taxon>Spermatophyta</taxon>
        <taxon>Magnoliopsida</taxon>
        <taxon>Liliopsida</taxon>
        <taxon>Poales</taxon>
        <taxon>Poaceae</taxon>
        <taxon>BOP clade</taxon>
        <taxon>Pooideae</taxon>
        <taxon>Poodae</taxon>
        <taxon>Poeae</taxon>
        <taxon>Poeae Chloroplast Group 1 (Aveneae type)</taxon>
        <taxon>Aveninae</taxon>
        <taxon>Avena</taxon>
    </lineage>
</organism>
<dbReference type="Proteomes" id="UP001732700">
    <property type="component" value="Chromosome 1D"/>
</dbReference>
<reference evidence="1" key="1">
    <citation type="submission" date="2021-05" db="EMBL/GenBank/DDBJ databases">
        <authorList>
            <person name="Scholz U."/>
            <person name="Mascher M."/>
            <person name="Fiebig A."/>
        </authorList>
    </citation>
    <scope>NUCLEOTIDE SEQUENCE [LARGE SCALE GENOMIC DNA]</scope>
</reference>
<dbReference type="EnsemblPlants" id="AVESA.00010b.r2.1DG0140660.3">
    <property type="protein sequence ID" value="AVESA.00010b.r2.1DG0140660.3.CDS.1"/>
    <property type="gene ID" value="AVESA.00010b.r2.1DG0140660"/>
</dbReference>
<sequence length="341" mass="38537">MAEPEARTTNLGSASSVFQFRVDYNESKQLPIGEAVCSDLVSAGEHLWRVAFYPRGLSDEDNSKYTSIFLQHMSKSRSVNAMFDAFMMGRDGKPSKSYIQRICDTFEVQEDKEIHDTWGWYDFEKITVVEKKFLIEGHITFVCTIIVIDDSPILVPPSDIGAHLGRLLEHTDGTDVSFVVEDEKFPAHRAVLAARSPVFRAQLFGSMAEATLSSIRLHDIAPATFKVMLRFIYTDELPREGEPGDTSTEMFQNLLAAADLYGLDRLKIICAHELWARVSVDTVAAILGFAETYDCQELKNKCIDFFVVEENFKQAMFTDGYAMLLLKFPLIIAELKKRVRA</sequence>
<protein>
    <submittedName>
        <fullName evidence="1">Uncharacterized protein</fullName>
    </submittedName>
</protein>
<name>A0ACD5TWL1_AVESA</name>
<proteinExistence type="predicted"/>
<keyword evidence="2" id="KW-1185">Reference proteome</keyword>
<reference evidence="1" key="2">
    <citation type="submission" date="2025-09" db="UniProtKB">
        <authorList>
            <consortium name="EnsemblPlants"/>
        </authorList>
    </citation>
    <scope>IDENTIFICATION</scope>
</reference>
<evidence type="ECO:0000313" key="2">
    <source>
        <dbReference type="Proteomes" id="UP001732700"/>
    </source>
</evidence>